<gene>
    <name evidence="1" type="ORF">NHX12_027524</name>
</gene>
<comment type="caution">
    <text evidence="1">The sequence shown here is derived from an EMBL/GenBank/DDBJ whole genome shotgun (WGS) entry which is preliminary data.</text>
</comment>
<proteinExistence type="predicted"/>
<evidence type="ECO:0000313" key="1">
    <source>
        <dbReference type="EMBL" id="KAJ3605478.1"/>
    </source>
</evidence>
<evidence type="ECO:0008006" key="3">
    <source>
        <dbReference type="Google" id="ProtNLM"/>
    </source>
</evidence>
<sequence>MSPVAKALNILQGEIDVQMGWRLPTLNLLISKLDRIRNSSRYCKPLVDALQDGLQRRFGDMLTEPEFIAAAIFVPKFKTSWTKDENTLKLGNGLPAFSRCPGKPLPFSSFPGVITVIQAAVSVRRYSP</sequence>
<organism evidence="1 2">
    <name type="scientific">Muraenolepis orangiensis</name>
    <name type="common">Patagonian moray cod</name>
    <dbReference type="NCBI Taxonomy" id="630683"/>
    <lineage>
        <taxon>Eukaryota</taxon>
        <taxon>Metazoa</taxon>
        <taxon>Chordata</taxon>
        <taxon>Craniata</taxon>
        <taxon>Vertebrata</taxon>
        <taxon>Euteleostomi</taxon>
        <taxon>Actinopterygii</taxon>
        <taxon>Neopterygii</taxon>
        <taxon>Teleostei</taxon>
        <taxon>Neoteleostei</taxon>
        <taxon>Acanthomorphata</taxon>
        <taxon>Zeiogadaria</taxon>
        <taxon>Gadariae</taxon>
        <taxon>Gadiformes</taxon>
        <taxon>Muraenolepidoidei</taxon>
        <taxon>Muraenolepididae</taxon>
        <taxon>Muraenolepis</taxon>
    </lineage>
</organism>
<name>A0A9Q0EH44_9TELE</name>
<dbReference type="AlphaFoldDB" id="A0A9Q0EH44"/>
<reference evidence="1" key="1">
    <citation type="submission" date="2022-07" db="EMBL/GenBank/DDBJ databases">
        <title>Chromosome-level genome of Muraenolepis orangiensis.</title>
        <authorList>
            <person name="Kim J."/>
        </authorList>
    </citation>
    <scope>NUCLEOTIDE SEQUENCE</scope>
    <source>
        <strain evidence="1">KU_S4_2022</strain>
        <tissue evidence="1">Muscle</tissue>
    </source>
</reference>
<evidence type="ECO:0000313" key="2">
    <source>
        <dbReference type="Proteomes" id="UP001148018"/>
    </source>
</evidence>
<dbReference type="OrthoDB" id="8772022at2759"/>
<protein>
    <recommendedName>
        <fullName evidence="3">Transposase</fullName>
    </recommendedName>
</protein>
<dbReference type="Proteomes" id="UP001148018">
    <property type="component" value="Unassembled WGS sequence"/>
</dbReference>
<keyword evidence="2" id="KW-1185">Reference proteome</keyword>
<accession>A0A9Q0EH44</accession>
<dbReference type="EMBL" id="JANIIK010000043">
    <property type="protein sequence ID" value="KAJ3605478.1"/>
    <property type="molecule type" value="Genomic_DNA"/>
</dbReference>